<accession>A0AAD7ZFP4</accession>
<name>A0AAD7ZFP4_DIPPU</name>
<dbReference type="EMBL" id="JASPKZ010008718">
    <property type="protein sequence ID" value="KAJ9579068.1"/>
    <property type="molecule type" value="Genomic_DNA"/>
</dbReference>
<dbReference type="Proteomes" id="UP001233999">
    <property type="component" value="Unassembled WGS sequence"/>
</dbReference>
<organism evidence="1 2">
    <name type="scientific">Diploptera punctata</name>
    <name type="common">Pacific beetle cockroach</name>
    <dbReference type="NCBI Taxonomy" id="6984"/>
    <lineage>
        <taxon>Eukaryota</taxon>
        <taxon>Metazoa</taxon>
        <taxon>Ecdysozoa</taxon>
        <taxon>Arthropoda</taxon>
        <taxon>Hexapoda</taxon>
        <taxon>Insecta</taxon>
        <taxon>Pterygota</taxon>
        <taxon>Neoptera</taxon>
        <taxon>Polyneoptera</taxon>
        <taxon>Dictyoptera</taxon>
        <taxon>Blattodea</taxon>
        <taxon>Blaberoidea</taxon>
        <taxon>Blaberidae</taxon>
        <taxon>Diplopterinae</taxon>
        <taxon>Diploptera</taxon>
    </lineage>
</organism>
<sequence>AYFTASSLKAAMHSRKFCAILCHIRNLDGEQVTVSVMFANVITYVPARANSQTCIHVEFHGRSCYDDLEEDFRAQFPTCLLMHKEILSMESTYTSGEFKCNQSISRVAD</sequence>
<comment type="caution">
    <text evidence="1">The sequence shown here is derived from an EMBL/GenBank/DDBJ whole genome shotgun (WGS) entry which is preliminary data.</text>
</comment>
<reference evidence="1" key="1">
    <citation type="journal article" date="2023" name="IScience">
        <title>Live-bearing cockroach genome reveals convergent evolutionary mechanisms linked to viviparity in insects and beyond.</title>
        <authorList>
            <person name="Fouks B."/>
            <person name="Harrison M.C."/>
            <person name="Mikhailova A.A."/>
            <person name="Marchal E."/>
            <person name="English S."/>
            <person name="Carruthers M."/>
            <person name="Jennings E.C."/>
            <person name="Chiamaka E.L."/>
            <person name="Frigard R.A."/>
            <person name="Pippel M."/>
            <person name="Attardo G.M."/>
            <person name="Benoit J.B."/>
            <person name="Bornberg-Bauer E."/>
            <person name="Tobe S.S."/>
        </authorList>
    </citation>
    <scope>NUCLEOTIDE SEQUENCE</scope>
    <source>
        <strain evidence="1">Stay&amp;Tobe</strain>
    </source>
</reference>
<proteinExistence type="predicted"/>
<dbReference type="AlphaFoldDB" id="A0AAD7ZFP4"/>
<evidence type="ECO:0000313" key="2">
    <source>
        <dbReference type="Proteomes" id="UP001233999"/>
    </source>
</evidence>
<feature type="non-terminal residue" evidence="1">
    <location>
        <position position="1"/>
    </location>
</feature>
<gene>
    <name evidence="1" type="ORF">L9F63_024828</name>
</gene>
<evidence type="ECO:0000313" key="1">
    <source>
        <dbReference type="EMBL" id="KAJ9579068.1"/>
    </source>
</evidence>
<keyword evidence="2" id="KW-1185">Reference proteome</keyword>
<protein>
    <submittedName>
        <fullName evidence="1">Uncharacterized protein</fullName>
    </submittedName>
</protein>
<reference evidence="1" key="2">
    <citation type="submission" date="2023-05" db="EMBL/GenBank/DDBJ databases">
        <authorList>
            <person name="Fouks B."/>
        </authorList>
    </citation>
    <scope>NUCLEOTIDE SEQUENCE</scope>
    <source>
        <strain evidence="1">Stay&amp;Tobe</strain>
        <tissue evidence="1">Testes</tissue>
    </source>
</reference>
<feature type="non-terminal residue" evidence="1">
    <location>
        <position position="109"/>
    </location>
</feature>